<feature type="domain" description="Ricin B lectin" evidence="4">
    <location>
        <begin position="1076"/>
        <end position="1211"/>
    </location>
</feature>
<evidence type="ECO:0000256" key="2">
    <source>
        <dbReference type="SAM" id="MobiDB-lite"/>
    </source>
</evidence>
<feature type="compositionally biased region" description="Basic and acidic residues" evidence="2">
    <location>
        <begin position="3637"/>
        <end position="3651"/>
    </location>
</feature>
<dbReference type="InterPro" id="IPR056823">
    <property type="entry name" value="TEN-like_YD-shell"/>
</dbReference>
<evidence type="ECO:0000259" key="4">
    <source>
        <dbReference type="SMART" id="SM00458"/>
    </source>
</evidence>
<dbReference type="NCBIfam" id="TIGR01643">
    <property type="entry name" value="YD_repeat_2x"/>
    <property type="match status" value="5"/>
</dbReference>
<dbReference type="Pfam" id="PF20148">
    <property type="entry name" value="DUF6531"/>
    <property type="match status" value="1"/>
</dbReference>
<gene>
    <name evidence="5" type="ORF">Aca07nite_52160</name>
</gene>
<dbReference type="InterPro" id="IPR000772">
    <property type="entry name" value="Ricin_B_lectin"/>
</dbReference>
<feature type="compositionally biased region" description="Polar residues" evidence="2">
    <location>
        <begin position="3652"/>
        <end position="3661"/>
    </location>
</feature>
<feature type="compositionally biased region" description="Basic residues" evidence="2">
    <location>
        <begin position="3475"/>
        <end position="3497"/>
    </location>
</feature>
<dbReference type="Gene3D" id="2.170.16.10">
    <property type="entry name" value="Hedgehog/Intein (Hint) domain"/>
    <property type="match status" value="1"/>
</dbReference>
<dbReference type="SUPFAM" id="SSF51294">
    <property type="entry name" value="Hedgehog/intein (Hint) domain"/>
    <property type="match status" value="1"/>
</dbReference>
<dbReference type="InterPro" id="IPR035992">
    <property type="entry name" value="Ricin_B-like_lectins"/>
</dbReference>
<dbReference type="CDD" id="cd00081">
    <property type="entry name" value="Hint"/>
    <property type="match status" value="1"/>
</dbReference>
<evidence type="ECO:0000313" key="5">
    <source>
        <dbReference type="EMBL" id="GID47941.1"/>
    </source>
</evidence>
<dbReference type="Gene3D" id="2.180.10.10">
    <property type="entry name" value="RHS repeat-associated core"/>
    <property type="match status" value="4"/>
</dbReference>
<name>A0ABQ3WNV2_9ACTN</name>
<dbReference type="Pfam" id="PF02210">
    <property type="entry name" value="Laminin_G_2"/>
    <property type="match status" value="1"/>
</dbReference>
<dbReference type="InterPro" id="IPR001791">
    <property type="entry name" value="Laminin_G"/>
</dbReference>
<feature type="region of interest" description="Disordered" evidence="2">
    <location>
        <begin position="3626"/>
        <end position="3661"/>
    </location>
</feature>
<dbReference type="InterPro" id="IPR050708">
    <property type="entry name" value="T6SS_VgrG/RHS"/>
</dbReference>
<dbReference type="CDD" id="cd23451">
    <property type="entry name" value="beta-trefoil_Ricin_laminarinase"/>
    <property type="match status" value="1"/>
</dbReference>
<evidence type="ECO:0008006" key="6">
    <source>
        <dbReference type="Google" id="ProtNLM"/>
    </source>
</evidence>
<dbReference type="Pfam" id="PF00652">
    <property type="entry name" value="Ricin_B_lectin"/>
    <property type="match status" value="2"/>
</dbReference>
<feature type="region of interest" description="Disordered" evidence="2">
    <location>
        <begin position="3279"/>
        <end position="3298"/>
    </location>
</feature>
<feature type="domain" description="Hint" evidence="3">
    <location>
        <begin position="3570"/>
        <end position="3692"/>
    </location>
</feature>
<dbReference type="Gene3D" id="2.60.120.200">
    <property type="match status" value="2"/>
</dbReference>
<dbReference type="InterPro" id="IPR003587">
    <property type="entry name" value="Hint_dom_N"/>
</dbReference>
<dbReference type="NCBIfam" id="TIGR03696">
    <property type="entry name" value="Rhs_assc_core"/>
    <property type="match status" value="1"/>
</dbReference>
<dbReference type="CDD" id="cd23418">
    <property type="entry name" value="beta-trefoil_Ricin_XLN-like"/>
    <property type="match status" value="1"/>
</dbReference>
<sequence>MLRRIAGTTALAVALSLGVPPEVVPENGGWPVSGLLSAFRQAPVLAAVGGLPEQETGGDPSEVDRYVPTSETQANGGSGRAPGRGNGINDPAPPSKPEATKVTTAEKPGDENSFDPATSERLPERSAANFTEFENEDGSVTRQVYESRVNYRAADGTYQPIDASLTRAGDRLDAGANSIEVSLGARGAEIPDPAPATSPSISPSASIEPSPSASVPASPSATVSPSASVSPSTPASATGMRVESADEALASVTTASGHTMAFDLAGASPVPAVVDGDTATYPEILPGTDLELRSLNDGLKENIILKSPAAGNEWVFPLKLEGLTPKQQADGSIDLVTAAGTVAMRIPRGYMQDSKVDPQSGAPAESADVHYELITVDGGPALKVTADAAWLNDPARQYPVRIDPPADWTIYDVGDVFADDSTATEVHNGDNLPVGTHDGGTTRSRSFLKFTSFDKDLGGMQIRSAQLRLFHTWSYNCSNSEPVYVHRITESWDVDDLAVNGKLVDAPSYSAPIATWTIGNNEPACNNTGSDRGVGEFRSVYLPVKTFNGWSSGITPNYGLALTASETNSAGFKRFTSANYGGVTTDPHLVITYDYNVDAQVDDQYPAYGAAVPTLTPELIADAHDPDNWPKSLAYKFILYSKDSKTEIATSGWISKKSWTVPAGKMVWGETYYWTVMVSDGLTNNAEYLNKHLLVTPVPQPSITGGLSQNSGQGFDPVIGNYTTTVRDAMVTTIGPPLEVSRAYNSIDPRADQAFGAGWSSVIDAKAVEKTATVGGSTVVNTVVVTYPNGRDIAFGRNNDGTYSSPAGQATTFTKLAAGGYTLREKDGTTYEFSQLLAAGKYAISSITDISGRKQTFTYTDNLLSTITAASGRTLDFYWTTTAPKRVAYVATDPVVENNWDTVNTWSYEYTGAALTKVCPPTTWAECRTYQYDDTRSLYQTATANARPYSYWRLTESSGTRAESAMLENGGADVGTYSAGVTLGQPGPLTGTTATAAGFNGTNASLQLPAKLVSDGTNQAISMWFKTNGGDGVLYGQSLEPANSTATSTKTVYHPTLYIGTDGKLRGGFPKAPKPNASLGTLLAGGQGQCLTVPGNSSTNGVVLVLANCTGAANQTFFWNTDQQLAVTTGGVVKCLDTDDQGVTNGADLVINTCNATYATQDWDVQADGQIIHTASGLCMDAVGDGTNLGAPMQIWACSRLRPGDQLFSPSVHTPMVSTKTVADGKWYHVLLSASGNKQELYIDGDEVARESGVTVQDLVPNSSFIGKGYLGGGWPSQSHPSTASNLGHLQYFTGAVAEVALFDTAVDKQVVTDLYNARGEVKQLTRVLRPSGKDAAVINYDAVTGRVSQMVDGNGTTWKPKPPAAAGTSKVYESAVLGGAPTNYWRMAEAGGNPTNAKNEVNGSVATYNSVTLGANAGPFGTVGTAGTFNGTSSYLQLPSGVAPAGNSSVSMWFKTGDSRTVLAGMRHHSTNSATTYDVPTMWITADGKLRALSPSSTPTGPINSVGVAGKCIDIANNSSANYTPVQVWTCNGSAAQNWSLVPANSSNSKFTLRAFNNTMCVTPYGSGTTNGTLLNLWPCNGSATQEWQASSGRFYHPYSGRCLDNPGASKTDGTDLELFDCNTSAAQTWLPSLTSKNAVNDNKWHHAVLTTNGTSQTLYVDGVKTQSSTGTTPMTPQTLPMYTVGLGYIEGIPANFYYVDSSNNFFTGSIAEVAFYASEIDANQASYQYKAKKAASDAPSGEIRYTISGPNDEAGAPIETTTVMDLMYGRKVADIDALGEATRYGYSGKGNLRTVTDANGNMTINEYDARGNVATVTTCQDRSANICSTSYSTYWLDASKPADVRNDRLTELRGPGSTSVTDNRYLTKYEYDQFGNRIGETDPLGRKTTITYTDGTTNGGFDSKIAPAGLPWKIVKPDGGMQTILYHPSGDIAQTTDPAGSVTRYTYDGLGRKIQDVEVLDTATPTSGSTTTYKHDRLDRVVEVTDTPVKNAITSATHTPVTTIDYDTDGLILSETVSDATGGDAPRTVSYGYDYYGRRTSETDELNNTTEFEYDAYGRVVKQTHPDDTSVRTTYDKAGNEYQTFVDDPDAEEPADPLRTLTYDPAGRVASEIDAMGQVTKYTYTDNNLLATVTRTNGCDPAATPGCTPQSFLMERNSYDDAGNLKTQVTNNGLTTTNYTYDYAGRRLNASVDVTETDGSTTTTSTRTTTYGYSYNDDVVSTQLSEGSTVLASSEQMFDRLGRVQQQTTYLTSGLTPTARWKLNQTSGATATDTAGNNSGTVEGAVTWSTAEGGAASFTGTTAGSIVGKAPVDTLRPYTISGWAKLANKDAGSRYVFSLAGDIGHPVAKVYFDKATDAWRMAIAVRQADGTNAWVTGHTYTTGSATLALQHLALVVTPATTSGGTSTARLYVGGVEKSKVETTQPLNNRATEMRIGAESATTGTFAGLINDVQTYQKALTTAELGQLVARTAPAADARVSRTSYGLTADGSVTSVTDPKGNITNIENDEIGRAVVTVSPEVSVVVGEGQPEVTRRVTRIGYNTFGEVTEQLDPNGNKTINRYDGVGRMVESQSPAYKLPGTQDTITATKKVKYNAVGQVDYTLDAADNKTSYEYDVLGRTTKVTAPDNGVSTYEYTPNGDVATYTDPRQATVKSTYDYLGRTLTSTAAVRQTGSAHTTEYDYGSGPWPTKVTSPGGIVTAAAYNSVGELIRVTDGAGNITKTKYDGAGRLVKTIAADNSYTTVVYDFAGRETKTDEYAANGTTPLRTHSQEYDVTGNPVAITDARNTRKTFEYDALGQLALQREPISASDTIETSFGYDQAGNQTRFTDGRLNKFITTYNEWGLVASQIEPATASRPNAADRTFTLTYDITGHIERLDSPGGVSIASDYDEMGRLIESSGSGAEATTVARTFDYDDAGRMTSFSSSAGTNTIEYDDRGLVTSIAGVSGNSAYEYDDDGQLTKRVDGAGTTSYTYDKGRLFKVENIAAGVDMTYGYDSLNQVNTIAYAGGNTRTLGYDNLHRLNSDELRTPTGSIAKIAYEWNANDSLTKKTTTGFNGASTNTYTYDLADRLRQWDNGVTPVIYDFDKSGNRVQAGTKTFEYDQRNQLVKETSSGTTYQYTARGTLASTTTGGQTVTTVTDAFNQVVAQGNRTGGGTTTYTYDGLGRAIKNNLTYTGLGNDVAADGTTTYVRDVADSLIGVSSAGGNRYAWTDTHTDVVAEFTGTGSTLNGSVSYDPWGKVLASSGMTGRLGYQQEWTEQGTGKVNMWSRWYDPETGAFDTRDTANNSPNPASGAANRFAYAEGDPMSNTDTTGNAVDGKCGEYDYACAVKQYQAELSVYTTAMDQRDRDMKAIGTEIANQEAEYQRAAQESQTPLLDILLQVGIGMLLDIIGWTALEGCLGGSLWDCADLASNALGPIKAVKMGRSLLRAAEQAFSGYRMWKRIVDGAATAMRRSQDLMNQARKMLNDVMQKVPKKPKPPKKKIKPAAKKKPKPKPKPEPKPQPSKQAKQQKPKTEVKKESRPDKAKPSKPKAQNNQPQNKRPDDSDSPQRGAEEVDQPEPAGMACDTHSFDPSTLVLMADGSTRPIADITIGDEVQAKDPITGEEGARQVILLHSNRDLELTDITVTSQPSGQADKKSVNEGKGDRSTRGPTDSSVLETTAHHPFWDATTGEWVDAADLIPGESTLVGPDGEIQYVTKVRNYTGAKVMRDLTVDDIHTYYVLAGNAPVLVHNCLTDRALRMHAEALHNEHVKHIKDDGKRRKAHGKITVVTAMIGNKKYYAVSSNKSSKAMRDLAEKLGYERISGKQFLGIDPRQTHAEHIIMNAHDQGRITGYGRMAPSRQPCRPNTKSYQACAVRAAAHSSIRLVGWP</sequence>
<dbReference type="Pfam" id="PF13385">
    <property type="entry name" value="Laminin_G_3"/>
    <property type="match status" value="2"/>
</dbReference>
<dbReference type="InterPro" id="IPR022385">
    <property type="entry name" value="Rhs_assc_core"/>
</dbReference>
<proteinExistence type="predicted"/>
<dbReference type="NCBIfam" id="TIGR01443">
    <property type="entry name" value="intein_Cterm"/>
    <property type="match status" value="1"/>
</dbReference>
<dbReference type="SMART" id="SM00306">
    <property type="entry name" value="HintN"/>
    <property type="match status" value="1"/>
</dbReference>
<protein>
    <recommendedName>
        <fullName evidence="6">RHS repeat-associated core domain-containing protein</fullName>
    </recommendedName>
</protein>
<dbReference type="Pfam" id="PF25023">
    <property type="entry name" value="TEN_YD-shell"/>
    <property type="match status" value="3"/>
</dbReference>
<dbReference type="PROSITE" id="PS50231">
    <property type="entry name" value="RICIN_B_LECTIN"/>
    <property type="match status" value="2"/>
</dbReference>
<dbReference type="Pfam" id="PF05593">
    <property type="entry name" value="RHS_repeat"/>
    <property type="match status" value="4"/>
</dbReference>
<feature type="compositionally biased region" description="Low complexity" evidence="2">
    <location>
        <begin position="3286"/>
        <end position="3298"/>
    </location>
</feature>
<dbReference type="InterPro" id="IPR013320">
    <property type="entry name" value="ConA-like_dom_sf"/>
</dbReference>
<feature type="compositionally biased region" description="Basic and acidic residues" evidence="2">
    <location>
        <begin position="3515"/>
        <end position="3529"/>
    </location>
</feature>
<dbReference type="InterPro" id="IPR036844">
    <property type="entry name" value="Hint_dom_sf"/>
</dbReference>
<dbReference type="PROSITE" id="PS50818">
    <property type="entry name" value="INTEIN_C_TER"/>
    <property type="match status" value="1"/>
</dbReference>
<comment type="caution">
    <text evidence="5">The sequence shown here is derived from an EMBL/GenBank/DDBJ whole genome shotgun (WGS) entry which is preliminary data.</text>
</comment>
<feature type="region of interest" description="Disordered" evidence="2">
    <location>
        <begin position="186"/>
        <end position="242"/>
    </location>
</feature>
<dbReference type="SUPFAM" id="SSF49899">
    <property type="entry name" value="Concanavalin A-like lectins/glucanases"/>
    <property type="match status" value="3"/>
</dbReference>
<reference evidence="5" key="1">
    <citation type="submission" date="2021-01" db="EMBL/GenBank/DDBJ databases">
        <title>Whole genome shotgun sequence of Actinoplanes capillaceus NBRC 16408.</title>
        <authorList>
            <person name="Komaki H."/>
            <person name="Tamura T."/>
        </authorList>
    </citation>
    <scope>NUCLEOTIDE SEQUENCE [LARGE SCALE GENOMIC DNA]</scope>
    <source>
        <strain evidence="5">NBRC 16408</strain>
    </source>
</reference>
<dbReference type="Pfam" id="PF07591">
    <property type="entry name" value="PT-HINT"/>
    <property type="match status" value="1"/>
</dbReference>
<feature type="domain" description="Ricin B lectin" evidence="4">
    <location>
        <begin position="1502"/>
        <end position="1634"/>
    </location>
</feature>
<organism evidence="5">
    <name type="scientific">Actinoplanes campanulatus</name>
    <dbReference type="NCBI Taxonomy" id="113559"/>
    <lineage>
        <taxon>Bacteria</taxon>
        <taxon>Bacillati</taxon>
        <taxon>Actinomycetota</taxon>
        <taxon>Actinomycetes</taxon>
        <taxon>Micromonosporales</taxon>
        <taxon>Micromonosporaceae</taxon>
        <taxon>Actinoplanes</taxon>
    </lineage>
</organism>
<dbReference type="InterPro" id="IPR006530">
    <property type="entry name" value="YD"/>
</dbReference>
<feature type="region of interest" description="Disordered" evidence="2">
    <location>
        <begin position="50"/>
        <end position="126"/>
    </location>
</feature>
<keyword evidence="1" id="KW-0677">Repeat</keyword>
<feature type="compositionally biased region" description="Gly residues" evidence="2">
    <location>
        <begin position="76"/>
        <end position="86"/>
    </location>
</feature>
<accession>A0ABQ3WNV2</accession>
<dbReference type="PANTHER" id="PTHR32305:SF15">
    <property type="entry name" value="PROTEIN RHSA-RELATED"/>
    <property type="match status" value="1"/>
</dbReference>
<dbReference type="SUPFAM" id="SSF50370">
    <property type="entry name" value="Ricin B-like lectins"/>
    <property type="match status" value="2"/>
</dbReference>
<dbReference type="InterPro" id="IPR045351">
    <property type="entry name" value="DUF6531"/>
</dbReference>
<dbReference type="EMBL" id="BOMF01000098">
    <property type="protein sequence ID" value="GID47941.1"/>
    <property type="molecule type" value="Genomic_DNA"/>
</dbReference>
<evidence type="ECO:0000259" key="3">
    <source>
        <dbReference type="SMART" id="SM00306"/>
    </source>
</evidence>
<feature type="region of interest" description="Disordered" evidence="2">
    <location>
        <begin position="3472"/>
        <end position="3572"/>
    </location>
</feature>
<dbReference type="Gene3D" id="2.80.10.50">
    <property type="match status" value="4"/>
</dbReference>
<evidence type="ECO:0000256" key="1">
    <source>
        <dbReference type="ARBA" id="ARBA00022737"/>
    </source>
</evidence>
<feature type="compositionally biased region" description="Low complexity" evidence="2">
    <location>
        <begin position="195"/>
        <end position="237"/>
    </location>
</feature>
<dbReference type="InterPro" id="IPR031325">
    <property type="entry name" value="RHS_repeat"/>
</dbReference>
<dbReference type="SMART" id="SM00458">
    <property type="entry name" value="RICIN"/>
    <property type="match status" value="2"/>
</dbReference>
<dbReference type="PANTHER" id="PTHR32305">
    <property type="match status" value="1"/>
</dbReference>
<dbReference type="InterPro" id="IPR030934">
    <property type="entry name" value="Intein_C"/>
</dbReference>